<evidence type="ECO:0000256" key="5">
    <source>
        <dbReference type="SAM" id="MobiDB-lite"/>
    </source>
</evidence>
<evidence type="ECO:0000313" key="9">
    <source>
        <dbReference type="Proteomes" id="UP000472272"/>
    </source>
</evidence>
<dbReference type="PANTHER" id="PTHR23503:SF22">
    <property type="entry name" value="SOLUTE CARRIER FAMILY 2, FACILITATED GLUCOSE TRANSPORTER MEMBER 11"/>
    <property type="match status" value="1"/>
</dbReference>
<feature type="transmembrane region" description="Helical" evidence="6">
    <location>
        <begin position="181"/>
        <end position="201"/>
    </location>
</feature>
<dbReference type="PANTHER" id="PTHR23503">
    <property type="entry name" value="SOLUTE CARRIER FAMILY 2"/>
    <property type="match status" value="1"/>
</dbReference>
<dbReference type="Ensembl" id="ENSPMRT00000030523.1">
    <property type="protein sequence ID" value="ENSPMRP00000028775.1"/>
    <property type="gene ID" value="ENSPMRG00000018601.1"/>
</dbReference>
<dbReference type="Ensembl" id="ENSPMRT00000030529.1">
    <property type="protein sequence ID" value="ENSPMRP00000028781.1"/>
    <property type="gene ID" value="ENSPMRG00000018601.1"/>
</dbReference>
<dbReference type="OMA" id="LIRKDCM"/>
<sequence length="262" mass="26876">GPAPPAPLAHLARTAASRFRGSSAGGAGEATVSNPRAIGYLQGSSLPAISPPAQTGSPGPLASLGGPARRTAREAAGGSGAACPAEWQRQLQGRVLILTVCAAGIGGSFQYGYNLTIINAPTTYIQSFTNETWLERTGSPLEGKVITLIWSSVVSIYPLGGLVGALLAGPMAIKLGRKKSLLLNNLFVVLAAVLVGFSQMARSFEMILLSRFLAGINSGVSMNIQPMYLGESAPKELRGAVALTSASFTALGLVMGQVVGLR</sequence>
<proteinExistence type="predicted"/>
<name>A0A670JY85_PODMU</name>
<dbReference type="GO" id="GO:0055056">
    <property type="term" value="F:D-glucose transmembrane transporter activity"/>
    <property type="evidence" value="ECO:0007669"/>
    <property type="project" value="TreeGrafter"/>
</dbReference>
<reference evidence="8" key="2">
    <citation type="submission" date="2025-05" db="UniProtKB">
        <authorList>
            <consortium name="Ensembl"/>
        </authorList>
    </citation>
    <scope>IDENTIFICATION</scope>
</reference>
<dbReference type="Gene3D" id="1.20.1250.20">
    <property type="entry name" value="MFS general substrate transporter like domains"/>
    <property type="match status" value="1"/>
</dbReference>
<dbReference type="AlphaFoldDB" id="A0A670JY85"/>
<feature type="transmembrane region" description="Helical" evidence="6">
    <location>
        <begin position="148"/>
        <end position="169"/>
    </location>
</feature>
<comment type="subcellular location">
    <subcellularLocation>
        <location evidence="1">Membrane</location>
        <topology evidence="1">Multi-pass membrane protein</topology>
    </subcellularLocation>
</comment>
<feature type="domain" description="Major facilitator superfamily (MFS) profile" evidence="7">
    <location>
        <begin position="100"/>
        <end position="262"/>
    </location>
</feature>
<dbReference type="InterPro" id="IPR045263">
    <property type="entry name" value="GLUT"/>
</dbReference>
<evidence type="ECO:0000256" key="4">
    <source>
        <dbReference type="ARBA" id="ARBA00023136"/>
    </source>
</evidence>
<dbReference type="InterPro" id="IPR020846">
    <property type="entry name" value="MFS_dom"/>
</dbReference>
<organism evidence="8 9">
    <name type="scientific">Podarcis muralis</name>
    <name type="common">Wall lizard</name>
    <name type="synonym">Lacerta muralis</name>
    <dbReference type="NCBI Taxonomy" id="64176"/>
    <lineage>
        <taxon>Eukaryota</taxon>
        <taxon>Metazoa</taxon>
        <taxon>Chordata</taxon>
        <taxon>Craniata</taxon>
        <taxon>Vertebrata</taxon>
        <taxon>Euteleostomi</taxon>
        <taxon>Lepidosauria</taxon>
        <taxon>Squamata</taxon>
        <taxon>Bifurcata</taxon>
        <taxon>Unidentata</taxon>
        <taxon>Episquamata</taxon>
        <taxon>Laterata</taxon>
        <taxon>Lacertibaenia</taxon>
        <taxon>Lacertidae</taxon>
        <taxon>Podarcis</taxon>
    </lineage>
</organism>
<dbReference type="PROSITE" id="PS50850">
    <property type="entry name" value="MFS"/>
    <property type="match status" value="1"/>
</dbReference>
<evidence type="ECO:0000256" key="2">
    <source>
        <dbReference type="ARBA" id="ARBA00022692"/>
    </source>
</evidence>
<feature type="region of interest" description="Disordered" evidence="5">
    <location>
        <begin position="48"/>
        <end position="77"/>
    </location>
</feature>
<dbReference type="Pfam" id="PF00083">
    <property type="entry name" value="Sugar_tr"/>
    <property type="match status" value="1"/>
</dbReference>
<dbReference type="GO" id="GO:0070837">
    <property type="term" value="P:dehydroascorbic acid transport"/>
    <property type="evidence" value="ECO:0007669"/>
    <property type="project" value="TreeGrafter"/>
</dbReference>
<dbReference type="GeneTree" id="ENSGT00940000161061"/>
<feature type="transmembrane region" description="Helical" evidence="6">
    <location>
        <begin position="240"/>
        <end position="259"/>
    </location>
</feature>
<dbReference type="PROSITE" id="PS00217">
    <property type="entry name" value="SUGAR_TRANSPORT_2"/>
    <property type="match status" value="1"/>
</dbReference>
<evidence type="ECO:0000256" key="3">
    <source>
        <dbReference type="ARBA" id="ARBA00022989"/>
    </source>
</evidence>
<evidence type="ECO:0000256" key="6">
    <source>
        <dbReference type="SAM" id="Phobius"/>
    </source>
</evidence>
<accession>A0A670JY85</accession>
<keyword evidence="2 6" id="KW-0812">Transmembrane</keyword>
<keyword evidence="4 6" id="KW-0472">Membrane</keyword>
<dbReference type="GO" id="GO:0046323">
    <property type="term" value="P:D-glucose import"/>
    <property type="evidence" value="ECO:0007669"/>
    <property type="project" value="TreeGrafter"/>
</dbReference>
<keyword evidence="3 6" id="KW-1133">Transmembrane helix</keyword>
<dbReference type="Proteomes" id="UP000472272">
    <property type="component" value="Chromosome 16"/>
</dbReference>
<dbReference type="InterPro" id="IPR036259">
    <property type="entry name" value="MFS_trans_sf"/>
</dbReference>
<evidence type="ECO:0000313" key="8">
    <source>
        <dbReference type="Ensembl" id="ENSPMRP00000028775.1"/>
    </source>
</evidence>
<keyword evidence="9" id="KW-1185">Reference proteome</keyword>
<dbReference type="InterPro" id="IPR005829">
    <property type="entry name" value="Sugar_transporter_CS"/>
</dbReference>
<reference evidence="8 9" key="1">
    <citation type="journal article" date="2019" name="Proc. Natl. Acad. Sci. U.S.A.">
        <title>Regulatory changes in pterin and carotenoid genes underlie balanced color polymorphisms in the wall lizard.</title>
        <authorList>
            <person name="Andrade P."/>
            <person name="Pinho C."/>
            <person name="Perez I de Lanuza G."/>
            <person name="Afonso S."/>
            <person name="Brejcha J."/>
            <person name="Rubin C.J."/>
            <person name="Wallerman O."/>
            <person name="Pereira P."/>
            <person name="Sabatino S.J."/>
            <person name="Bellati A."/>
            <person name="Pellitteri-Rosa D."/>
            <person name="Bosakova Z."/>
            <person name="Bunikis I."/>
            <person name="Carretero M.A."/>
            <person name="Feiner N."/>
            <person name="Marsik P."/>
            <person name="Pauperio F."/>
            <person name="Salvi D."/>
            <person name="Soler L."/>
            <person name="While G.M."/>
            <person name="Uller T."/>
            <person name="Font E."/>
            <person name="Andersson L."/>
            <person name="Carneiro M."/>
        </authorList>
    </citation>
    <scope>NUCLEOTIDE SEQUENCE</scope>
</reference>
<feature type="compositionally biased region" description="Low complexity" evidence="5">
    <location>
        <begin position="56"/>
        <end position="68"/>
    </location>
</feature>
<evidence type="ECO:0000259" key="7">
    <source>
        <dbReference type="PROSITE" id="PS50850"/>
    </source>
</evidence>
<evidence type="ECO:0000256" key="1">
    <source>
        <dbReference type="ARBA" id="ARBA00004141"/>
    </source>
</evidence>
<protein>
    <recommendedName>
        <fullName evidence="7">Major facilitator superfamily (MFS) profile domain-containing protein</fullName>
    </recommendedName>
</protein>
<dbReference type="GO" id="GO:0005886">
    <property type="term" value="C:plasma membrane"/>
    <property type="evidence" value="ECO:0007669"/>
    <property type="project" value="TreeGrafter"/>
</dbReference>
<dbReference type="InterPro" id="IPR005828">
    <property type="entry name" value="MFS_sugar_transport-like"/>
</dbReference>
<dbReference type="SUPFAM" id="SSF103473">
    <property type="entry name" value="MFS general substrate transporter"/>
    <property type="match status" value="1"/>
</dbReference>